<organism evidence="1">
    <name type="scientific">Christensenella massiliensis</name>
    <dbReference type="NCBI Taxonomy" id="1805714"/>
    <lineage>
        <taxon>Bacteria</taxon>
        <taxon>Bacillati</taxon>
        <taxon>Bacillota</taxon>
        <taxon>Clostridia</taxon>
        <taxon>Christensenellales</taxon>
        <taxon>Christensenellaceae</taxon>
        <taxon>Christensenella</taxon>
    </lineage>
</organism>
<reference evidence="1" key="1">
    <citation type="submission" date="2023-02" db="EMBL/GenBank/DDBJ databases">
        <title>Gut commensal Christensenella minuta modulates host metabolism via a new class of secondary bile acids.</title>
        <authorList>
            <person name="Liu C."/>
        </authorList>
    </citation>
    <scope>NUCLEOTIDE SEQUENCE</scope>
    <source>
        <strain evidence="1">CA70</strain>
    </source>
</reference>
<evidence type="ECO:0008006" key="2">
    <source>
        <dbReference type="Google" id="ProtNLM"/>
    </source>
</evidence>
<gene>
    <name evidence="1" type="ORF">PUP29_08490</name>
</gene>
<evidence type="ECO:0000313" key="1">
    <source>
        <dbReference type="EMBL" id="XCC61565.1"/>
    </source>
</evidence>
<protein>
    <recommendedName>
        <fullName evidence="2">NERD domain-containing protein</fullName>
    </recommendedName>
</protein>
<dbReference type="RefSeq" id="WP_079546273.1">
    <property type="nucleotide sequence ID" value="NZ_CP117826.1"/>
</dbReference>
<proteinExistence type="predicted"/>
<dbReference type="AlphaFoldDB" id="A0AAU8A5X3"/>
<sequence length="157" mass="18105">MTTEPYREDDLLSSFGKYLSKHDFLILALSGNQQGRYWFQIGDYRKAPDIIAFRHDTILVGEAKVKSRELFKGNNERKSDYQSLQYFLNNESAQKQLREMILSNISRLGIDCSSIPNFQAIIVGGDTFDALHSELTDHRILHFTVDRTNETVNGNWV</sequence>
<name>A0AAU8A5X3_9FIRM</name>
<dbReference type="EMBL" id="CP117826">
    <property type="protein sequence ID" value="XCC61565.1"/>
    <property type="molecule type" value="Genomic_DNA"/>
</dbReference>
<accession>A0AAU8A5X3</accession>